<keyword evidence="2" id="KW-1185">Reference proteome</keyword>
<organism evidence="1 2">
    <name type="scientific">Cryptococcus floricola</name>
    <dbReference type="NCBI Taxonomy" id="2591691"/>
    <lineage>
        <taxon>Eukaryota</taxon>
        <taxon>Fungi</taxon>
        <taxon>Dikarya</taxon>
        <taxon>Basidiomycota</taxon>
        <taxon>Agaricomycotina</taxon>
        <taxon>Tremellomycetes</taxon>
        <taxon>Tremellales</taxon>
        <taxon>Cryptococcaceae</taxon>
        <taxon>Cryptococcus</taxon>
    </lineage>
</organism>
<evidence type="ECO:0000313" key="2">
    <source>
        <dbReference type="Proteomes" id="UP000322245"/>
    </source>
</evidence>
<evidence type="ECO:0000313" key="1">
    <source>
        <dbReference type="EMBL" id="TYJ51497.1"/>
    </source>
</evidence>
<accession>A0A5D3AIV1</accession>
<gene>
    <name evidence="1" type="ORF">B9479_007927</name>
</gene>
<reference evidence="1 2" key="1">
    <citation type="submission" date="2017-05" db="EMBL/GenBank/DDBJ databases">
        <title>The Genome Sequence of Tsuchiyaea wingfieldii DSM 27421.</title>
        <authorList>
            <person name="Cuomo C."/>
            <person name="Passer A."/>
            <person name="Billmyre B."/>
            <person name="Heitman J."/>
        </authorList>
    </citation>
    <scope>NUCLEOTIDE SEQUENCE [LARGE SCALE GENOMIC DNA]</scope>
    <source>
        <strain evidence="1 2">DSM 27421</strain>
    </source>
</reference>
<comment type="caution">
    <text evidence="1">The sequence shown here is derived from an EMBL/GenBank/DDBJ whole genome shotgun (WGS) entry which is preliminary data.</text>
</comment>
<dbReference type="EMBL" id="NIDF01000229">
    <property type="protein sequence ID" value="TYJ51497.1"/>
    <property type="molecule type" value="Genomic_DNA"/>
</dbReference>
<sequence>MAVFSTMLISQANGCSHGSSCTCGSSSGRALSNAAAGDCSTHSGSCTCGSNGRLVNECNTNGAGVVLAALGAAAKHLSSPILSSSSSTAAFDEDRGARVFDSFFSVK</sequence>
<dbReference type="AlphaFoldDB" id="A0A5D3AIV1"/>
<name>A0A5D3AIV1_9TREE</name>
<dbReference type="Proteomes" id="UP000322245">
    <property type="component" value="Unassembled WGS sequence"/>
</dbReference>
<protein>
    <submittedName>
        <fullName evidence="1">Uncharacterized protein</fullName>
    </submittedName>
</protein>
<proteinExistence type="predicted"/>